<name>A0AA87ZWQ6_FICCA</name>
<evidence type="ECO:0000313" key="2">
    <source>
        <dbReference type="Proteomes" id="UP001187192"/>
    </source>
</evidence>
<dbReference type="AlphaFoldDB" id="A0AA87ZWQ6"/>
<accession>A0AA87ZWQ6</accession>
<protein>
    <submittedName>
        <fullName evidence="1">Uncharacterized protein</fullName>
    </submittedName>
</protein>
<dbReference type="EMBL" id="BTGU01000011">
    <property type="protein sequence ID" value="GMN40365.1"/>
    <property type="molecule type" value="Genomic_DNA"/>
</dbReference>
<proteinExistence type="predicted"/>
<comment type="caution">
    <text evidence="1">The sequence shown here is derived from an EMBL/GenBank/DDBJ whole genome shotgun (WGS) entry which is preliminary data.</text>
</comment>
<keyword evidence="2" id="KW-1185">Reference proteome</keyword>
<dbReference type="Proteomes" id="UP001187192">
    <property type="component" value="Unassembled WGS sequence"/>
</dbReference>
<organism evidence="1 2">
    <name type="scientific">Ficus carica</name>
    <name type="common">Common fig</name>
    <dbReference type="NCBI Taxonomy" id="3494"/>
    <lineage>
        <taxon>Eukaryota</taxon>
        <taxon>Viridiplantae</taxon>
        <taxon>Streptophyta</taxon>
        <taxon>Embryophyta</taxon>
        <taxon>Tracheophyta</taxon>
        <taxon>Spermatophyta</taxon>
        <taxon>Magnoliopsida</taxon>
        <taxon>eudicotyledons</taxon>
        <taxon>Gunneridae</taxon>
        <taxon>Pentapetalae</taxon>
        <taxon>rosids</taxon>
        <taxon>fabids</taxon>
        <taxon>Rosales</taxon>
        <taxon>Moraceae</taxon>
        <taxon>Ficeae</taxon>
        <taxon>Ficus</taxon>
    </lineage>
</organism>
<sequence>MPKIFSTTLDVVARHDRSCTVTLYLFTCKRGTPRSDEDTSGVSANDNTMLKSIMSEHKADIGDGTGAVTGGVSGVRRWIVSHARALLSACMGWHDADSEGPTEQVVLTDCQGSSVQVNDMGPGCVSPEVRSG</sequence>
<gene>
    <name evidence="1" type="ORF">TIFTF001_009596</name>
</gene>
<reference evidence="1" key="1">
    <citation type="submission" date="2023-07" db="EMBL/GenBank/DDBJ databases">
        <title>draft genome sequence of fig (Ficus carica).</title>
        <authorList>
            <person name="Takahashi T."/>
            <person name="Nishimura K."/>
        </authorList>
    </citation>
    <scope>NUCLEOTIDE SEQUENCE</scope>
</reference>
<evidence type="ECO:0000313" key="1">
    <source>
        <dbReference type="EMBL" id="GMN40365.1"/>
    </source>
</evidence>